<accession>A0ABR0K3X2</accession>
<comment type="caution">
    <text evidence="1">The sequence shown here is derived from an EMBL/GenBank/DDBJ whole genome shotgun (WGS) entry which is preliminary data.</text>
</comment>
<name>A0ABR0K3X2_9EURO</name>
<sequence length="324" mass="35056">MATQSASSHHDHGETYLDFASYDDSASATTILIHGVSASGSDWSLVQPYLCTYHLLTPSLFTQHSLKLARSLRESAPGSNGHLPQLSWQASYVVLMAALIRRYAKNGKAHIVGLSLGGNFAMALAAAHPDLSLSLFVSGLPRLISNAPALALPLAKHGIWATQRLIEMLPLTTHRKLLDGEVDADPGGSDGVGGKTSLEEVQIVVETVTGGYPVPTFEMTERSDTSEPSFRARVVAATRSKWFMLTTESSTWAIEAGSKFAGRPRNKDLADYEGSGCVDLKVFEAKRMFHPWNRQDPELFAKSIIATIEGLDFPAGDMREVLAS</sequence>
<evidence type="ECO:0000313" key="1">
    <source>
        <dbReference type="EMBL" id="KAK5085020.1"/>
    </source>
</evidence>
<organism evidence="1 2">
    <name type="scientific">Lithohypha guttulata</name>
    <dbReference type="NCBI Taxonomy" id="1690604"/>
    <lineage>
        <taxon>Eukaryota</taxon>
        <taxon>Fungi</taxon>
        <taxon>Dikarya</taxon>
        <taxon>Ascomycota</taxon>
        <taxon>Pezizomycotina</taxon>
        <taxon>Eurotiomycetes</taxon>
        <taxon>Chaetothyriomycetidae</taxon>
        <taxon>Chaetothyriales</taxon>
        <taxon>Trichomeriaceae</taxon>
        <taxon>Lithohypha</taxon>
    </lineage>
</organism>
<dbReference type="Gene3D" id="3.40.50.1820">
    <property type="entry name" value="alpha/beta hydrolase"/>
    <property type="match status" value="1"/>
</dbReference>
<reference evidence="1 2" key="1">
    <citation type="submission" date="2023-08" db="EMBL/GenBank/DDBJ databases">
        <title>Black Yeasts Isolated from many extreme environments.</title>
        <authorList>
            <person name="Coleine C."/>
            <person name="Stajich J.E."/>
            <person name="Selbmann L."/>
        </authorList>
    </citation>
    <scope>NUCLEOTIDE SEQUENCE [LARGE SCALE GENOMIC DNA]</scope>
    <source>
        <strain evidence="1 2">CCFEE 5885</strain>
    </source>
</reference>
<protein>
    <recommendedName>
        <fullName evidence="3">AB hydrolase-1 domain-containing protein</fullName>
    </recommendedName>
</protein>
<gene>
    <name evidence="1" type="ORF">LTR24_007286</name>
</gene>
<keyword evidence="2" id="KW-1185">Reference proteome</keyword>
<dbReference type="Proteomes" id="UP001345013">
    <property type="component" value="Unassembled WGS sequence"/>
</dbReference>
<dbReference type="EMBL" id="JAVRRG010000107">
    <property type="protein sequence ID" value="KAK5085020.1"/>
    <property type="molecule type" value="Genomic_DNA"/>
</dbReference>
<evidence type="ECO:0008006" key="3">
    <source>
        <dbReference type="Google" id="ProtNLM"/>
    </source>
</evidence>
<evidence type="ECO:0000313" key="2">
    <source>
        <dbReference type="Proteomes" id="UP001345013"/>
    </source>
</evidence>
<dbReference type="InterPro" id="IPR029058">
    <property type="entry name" value="AB_hydrolase_fold"/>
</dbReference>
<proteinExistence type="predicted"/>
<dbReference type="SUPFAM" id="SSF53474">
    <property type="entry name" value="alpha/beta-Hydrolases"/>
    <property type="match status" value="1"/>
</dbReference>